<name>A0ABQ9ICI7_9NEOP</name>
<organism evidence="1 2">
    <name type="scientific">Dryococelus australis</name>
    <dbReference type="NCBI Taxonomy" id="614101"/>
    <lineage>
        <taxon>Eukaryota</taxon>
        <taxon>Metazoa</taxon>
        <taxon>Ecdysozoa</taxon>
        <taxon>Arthropoda</taxon>
        <taxon>Hexapoda</taxon>
        <taxon>Insecta</taxon>
        <taxon>Pterygota</taxon>
        <taxon>Neoptera</taxon>
        <taxon>Polyneoptera</taxon>
        <taxon>Phasmatodea</taxon>
        <taxon>Verophasmatodea</taxon>
        <taxon>Anareolatae</taxon>
        <taxon>Phasmatidae</taxon>
        <taxon>Eurycanthinae</taxon>
        <taxon>Dryococelus</taxon>
    </lineage>
</organism>
<accession>A0ABQ9ICI7</accession>
<proteinExistence type="predicted"/>
<dbReference type="EMBL" id="JARBHB010000002">
    <property type="protein sequence ID" value="KAJ8894387.1"/>
    <property type="molecule type" value="Genomic_DNA"/>
</dbReference>
<gene>
    <name evidence="1" type="ORF">PR048_007038</name>
</gene>
<sequence length="181" mass="20202">MQETGMAQKLKRMCPTQWAERHDSLRSFIELREQNLTALDVIAGTLSKRKTYLQTVDLDLNLAAISAMNPETSIETLRQNASGICNSCSVPDCGLCNVAAETPEQYFRRTVFIPFVVKTMPAIEGQFLIEKHSNHSMQGLQKKPQSANDALQICNANMIPTVYDLPTIMATHPLITCICEQ</sequence>
<protein>
    <submittedName>
        <fullName evidence="1">Uncharacterized protein</fullName>
    </submittedName>
</protein>
<keyword evidence="2" id="KW-1185">Reference proteome</keyword>
<comment type="caution">
    <text evidence="1">The sequence shown here is derived from an EMBL/GenBank/DDBJ whole genome shotgun (WGS) entry which is preliminary data.</text>
</comment>
<evidence type="ECO:0000313" key="1">
    <source>
        <dbReference type="EMBL" id="KAJ8894387.1"/>
    </source>
</evidence>
<evidence type="ECO:0000313" key="2">
    <source>
        <dbReference type="Proteomes" id="UP001159363"/>
    </source>
</evidence>
<dbReference type="Proteomes" id="UP001159363">
    <property type="component" value="Chromosome 2"/>
</dbReference>
<reference evidence="1 2" key="1">
    <citation type="submission" date="2023-02" db="EMBL/GenBank/DDBJ databases">
        <title>LHISI_Scaffold_Assembly.</title>
        <authorList>
            <person name="Stuart O.P."/>
            <person name="Cleave R."/>
            <person name="Magrath M.J.L."/>
            <person name="Mikheyev A.S."/>
        </authorList>
    </citation>
    <scope>NUCLEOTIDE SEQUENCE [LARGE SCALE GENOMIC DNA]</scope>
    <source>
        <strain evidence="1">Daus_M_001</strain>
        <tissue evidence="1">Leg muscle</tissue>
    </source>
</reference>